<dbReference type="InterPro" id="IPR041614">
    <property type="entry name" value="DprA_WH"/>
</dbReference>
<sequence length="381" mass="43143">MNEIYWIWLQQSLNYGNNKIRTVKLLYKNIQDFYNAGEHEWKLCGCFANKEISSLKFENLEKAKRILDRCSVLNYKVITIENENYPELLKNIVNPPCVLYVKGDVSNLNKKICISIVGTRNATSYGTEIANELAYKLSKLGVIIISGCAIGIDKSAHFGALDAKGETIAVLACGLNYPYLMGHYNLREKISRNGALVSEFPPDFRASELNFVIRNRIISGLSLGTVVIEAGEKSGSLITTSFAVDQNRDVFVVPVDMRSPVSKGSINLIRDGAKVITCAEDILYEYKNIYNFEKTKRNFYSNEKINNNLKTKNINLESLVNLSENSKVVYEEIKKKKIHINELSLNTNIKIRELLTSITELELSGLIQSYPGRFYDIKNVF</sequence>
<dbReference type="Pfam" id="PF17782">
    <property type="entry name" value="WHD_DprA"/>
    <property type="match status" value="1"/>
</dbReference>
<dbReference type="NCBIfam" id="TIGR00732">
    <property type="entry name" value="dprA"/>
    <property type="match status" value="1"/>
</dbReference>
<dbReference type="Pfam" id="PF02481">
    <property type="entry name" value="DNA_processg_A"/>
    <property type="match status" value="1"/>
</dbReference>
<organism evidence="4">
    <name type="scientific">Candidatus Paraimprobicoccus trichonymphae</name>
    <dbReference type="NCBI Taxonomy" id="3033793"/>
    <lineage>
        <taxon>Bacteria</taxon>
        <taxon>Bacillati</taxon>
        <taxon>Bacillota</taxon>
        <taxon>Clostridia</taxon>
        <taxon>Candidatus Paraimprobicoccus</taxon>
    </lineage>
</organism>
<comment type="similarity">
    <text evidence="1">Belongs to the DprA/Smf family.</text>
</comment>
<dbReference type="Proteomes" id="UP001335720">
    <property type="component" value="Chromosome"/>
</dbReference>
<name>A0AA48KXG0_9FIRM</name>
<dbReference type="KEGG" id="ptrh:RsTaC01_0066"/>
<dbReference type="EMBL" id="AP027925">
    <property type="protein sequence ID" value="BED92368.1"/>
    <property type="molecule type" value="Genomic_DNA"/>
</dbReference>
<dbReference type="Gene3D" id="1.10.10.10">
    <property type="entry name" value="Winged helix-like DNA-binding domain superfamily/Winged helix DNA-binding domain"/>
    <property type="match status" value="1"/>
</dbReference>
<accession>A0AA48KXG0</accession>
<dbReference type="AlphaFoldDB" id="A0AA48KXG0"/>
<dbReference type="InterPro" id="IPR057666">
    <property type="entry name" value="DrpA_SLOG"/>
</dbReference>
<reference evidence="4" key="1">
    <citation type="journal article" date="2023" name="ISME J.">
        <title>Emergence of putative energy parasites within Clostridia revealed by genome analysis of a novel endosymbiotic clade.</title>
        <authorList>
            <person name="Takahashi K."/>
            <person name="Kuwahara H."/>
            <person name="Horikawa Y."/>
            <person name="Izawa K."/>
            <person name="Kato D."/>
            <person name="Inagaki T."/>
            <person name="Yuki M."/>
            <person name="Ohkuma M."/>
            <person name="Hongoh Y."/>
        </authorList>
    </citation>
    <scope>NUCLEOTIDE SEQUENCE</scope>
    <source>
        <strain evidence="4">RsTa-C01</strain>
    </source>
</reference>
<evidence type="ECO:0000259" key="3">
    <source>
        <dbReference type="Pfam" id="PF17782"/>
    </source>
</evidence>
<dbReference type="InterPro" id="IPR036388">
    <property type="entry name" value="WH-like_DNA-bd_sf"/>
</dbReference>
<feature type="domain" description="DprA winged helix" evidence="3">
    <location>
        <begin position="322"/>
        <end position="372"/>
    </location>
</feature>
<feature type="domain" description="Smf/DprA SLOG" evidence="2">
    <location>
        <begin position="76"/>
        <end position="286"/>
    </location>
</feature>
<dbReference type="SUPFAM" id="SSF102405">
    <property type="entry name" value="MCP/YpsA-like"/>
    <property type="match status" value="1"/>
</dbReference>
<evidence type="ECO:0000313" key="4">
    <source>
        <dbReference type="EMBL" id="BED92368.1"/>
    </source>
</evidence>
<gene>
    <name evidence="4" type="ORF">RsTaC01_0066</name>
</gene>
<dbReference type="InterPro" id="IPR003488">
    <property type="entry name" value="DprA"/>
</dbReference>
<dbReference type="PANTHER" id="PTHR43022">
    <property type="entry name" value="PROTEIN SMF"/>
    <property type="match status" value="1"/>
</dbReference>
<proteinExistence type="inferred from homology"/>
<evidence type="ECO:0000259" key="2">
    <source>
        <dbReference type="Pfam" id="PF02481"/>
    </source>
</evidence>
<evidence type="ECO:0000256" key="1">
    <source>
        <dbReference type="ARBA" id="ARBA00006525"/>
    </source>
</evidence>
<protein>
    <submittedName>
        <fullName evidence="4">DNA-protecting protein DprA</fullName>
    </submittedName>
</protein>
<dbReference type="GO" id="GO:0009294">
    <property type="term" value="P:DNA-mediated transformation"/>
    <property type="evidence" value="ECO:0007669"/>
    <property type="project" value="InterPro"/>
</dbReference>
<dbReference type="Gene3D" id="3.40.50.450">
    <property type="match status" value="1"/>
</dbReference>
<dbReference type="PANTHER" id="PTHR43022:SF1">
    <property type="entry name" value="PROTEIN SMF"/>
    <property type="match status" value="1"/>
</dbReference>